<dbReference type="AlphaFoldDB" id="A0A164N470"/>
<sequence length="43" mass="5003">MYQERWANARGKYCAKFQFLSVTSAARFSSVNGPQIWHQVKPL</sequence>
<comment type="caution">
    <text evidence="1">The sequence shown here is derived from an EMBL/GenBank/DDBJ whole genome shotgun (WGS) entry which is preliminary data.</text>
</comment>
<accession>A0A164N470</accession>
<keyword evidence="2" id="KW-1185">Reference proteome</keyword>
<gene>
    <name evidence="1" type="ORF">APZ42_031166</name>
</gene>
<proteinExistence type="predicted"/>
<name>A0A164N470_9CRUS</name>
<protein>
    <submittedName>
        <fullName evidence="1">Uncharacterized protein</fullName>
    </submittedName>
</protein>
<dbReference type="Proteomes" id="UP000076858">
    <property type="component" value="Unassembled WGS sequence"/>
</dbReference>
<reference evidence="1 2" key="1">
    <citation type="submission" date="2016-03" db="EMBL/GenBank/DDBJ databases">
        <title>EvidentialGene: Evidence-directed Construction of Genes on Genomes.</title>
        <authorList>
            <person name="Gilbert D.G."/>
            <person name="Choi J.-H."/>
            <person name="Mockaitis K."/>
            <person name="Colbourne J."/>
            <person name="Pfrender M."/>
        </authorList>
    </citation>
    <scope>NUCLEOTIDE SEQUENCE [LARGE SCALE GENOMIC DNA]</scope>
    <source>
        <strain evidence="1 2">Xinb3</strain>
        <tissue evidence="1">Complete organism</tissue>
    </source>
</reference>
<evidence type="ECO:0000313" key="2">
    <source>
        <dbReference type="Proteomes" id="UP000076858"/>
    </source>
</evidence>
<dbReference type="EMBL" id="LRGB01002890">
    <property type="protein sequence ID" value="KZS05629.1"/>
    <property type="molecule type" value="Genomic_DNA"/>
</dbReference>
<evidence type="ECO:0000313" key="1">
    <source>
        <dbReference type="EMBL" id="KZS05629.1"/>
    </source>
</evidence>
<organism evidence="1 2">
    <name type="scientific">Daphnia magna</name>
    <dbReference type="NCBI Taxonomy" id="35525"/>
    <lineage>
        <taxon>Eukaryota</taxon>
        <taxon>Metazoa</taxon>
        <taxon>Ecdysozoa</taxon>
        <taxon>Arthropoda</taxon>
        <taxon>Crustacea</taxon>
        <taxon>Branchiopoda</taxon>
        <taxon>Diplostraca</taxon>
        <taxon>Cladocera</taxon>
        <taxon>Anomopoda</taxon>
        <taxon>Daphniidae</taxon>
        <taxon>Daphnia</taxon>
    </lineage>
</organism>